<dbReference type="InterPro" id="IPR014013">
    <property type="entry name" value="Helic_SF1/SF2_ATP-bd_DinG/Rad3"/>
</dbReference>
<dbReference type="Pfam" id="PF06733">
    <property type="entry name" value="DEAD_2"/>
    <property type="match status" value="1"/>
</dbReference>
<keyword evidence="10 26" id="KW-0347">Helicase</keyword>
<name>A0A0B2W0Z0_TOXCA</name>
<evidence type="ECO:0000256" key="19">
    <source>
        <dbReference type="ARBA" id="ARBA00048954"/>
    </source>
</evidence>
<keyword evidence="9" id="KW-0378">Hydrolase</keyword>
<dbReference type="InterPro" id="IPR027417">
    <property type="entry name" value="P-loop_NTPase"/>
</dbReference>
<dbReference type="GO" id="GO:0006366">
    <property type="term" value="P:transcription by RNA polymerase II"/>
    <property type="evidence" value="ECO:0007669"/>
    <property type="project" value="TreeGrafter"/>
</dbReference>
<evidence type="ECO:0000256" key="8">
    <source>
        <dbReference type="ARBA" id="ARBA00022763"/>
    </source>
</evidence>
<evidence type="ECO:0000256" key="15">
    <source>
        <dbReference type="ARBA" id="ARBA00023204"/>
    </source>
</evidence>
<dbReference type="GO" id="GO:0046872">
    <property type="term" value="F:metal ion binding"/>
    <property type="evidence" value="ECO:0007669"/>
    <property type="project" value="UniProtKB-KW"/>
</dbReference>
<organism evidence="26 27">
    <name type="scientific">Toxocara canis</name>
    <name type="common">Canine roundworm</name>
    <dbReference type="NCBI Taxonomy" id="6265"/>
    <lineage>
        <taxon>Eukaryota</taxon>
        <taxon>Metazoa</taxon>
        <taxon>Ecdysozoa</taxon>
        <taxon>Nematoda</taxon>
        <taxon>Chromadorea</taxon>
        <taxon>Rhabditida</taxon>
        <taxon>Spirurina</taxon>
        <taxon>Ascaridomorpha</taxon>
        <taxon>Ascaridoidea</taxon>
        <taxon>Toxocaridae</taxon>
        <taxon>Toxocara</taxon>
    </lineage>
</organism>
<dbReference type="InterPro" id="IPR010614">
    <property type="entry name" value="RAD3-like_helicase_DEAD"/>
</dbReference>
<keyword evidence="8" id="KW-0227">DNA damage</keyword>
<dbReference type="Pfam" id="PF06777">
    <property type="entry name" value="HBB"/>
    <property type="match status" value="1"/>
</dbReference>
<comment type="cofactor">
    <cofactor evidence="1">
        <name>[4Fe-4S] cluster</name>
        <dbReference type="ChEBI" id="CHEBI:49883"/>
    </cofactor>
</comment>
<dbReference type="GO" id="GO:0035315">
    <property type="term" value="P:hair cell differentiation"/>
    <property type="evidence" value="ECO:0007669"/>
    <property type="project" value="UniProtKB-ARBA"/>
</dbReference>
<dbReference type="GO" id="GO:0045951">
    <property type="term" value="P:positive regulation of mitotic recombination"/>
    <property type="evidence" value="ECO:0007669"/>
    <property type="project" value="TreeGrafter"/>
</dbReference>
<evidence type="ECO:0000256" key="6">
    <source>
        <dbReference type="ARBA" id="ARBA00022723"/>
    </source>
</evidence>
<dbReference type="SUPFAM" id="SSF52540">
    <property type="entry name" value="P-loop containing nucleoside triphosphate hydrolases"/>
    <property type="match status" value="2"/>
</dbReference>
<dbReference type="EC" id="5.6.2.3" evidence="18"/>
<dbReference type="EMBL" id="JPKZ01000517">
    <property type="protein sequence ID" value="KHN86850.1"/>
    <property type="molecule type" value="Genomic_DNA"/>
</dbReference>
<dbReference type="GO" id="GO:0003684">
    <property type="term" value="F:damaged DNA binding"/>
    <property type="evidence" value="ECO:0007669"/>
    <property type="project" value="TreeGrafter"/>
</dbReference>
<evidence type="ECO:0000256" key="7">
    <source>
        <dbReference type="ARBA" id="ARBA00022741"/>
    </source>
</evidence>
<evidence type="ECO:0000256" key="1">
    <source>
        <dbReference type="ARBA" id="ARBA00001966"/>
    </source>
</evidence>
<dbReference type="OMA" id="WQTMGIL"/>
<evidence type="ECO:0000256" key="24">
    <source>
        <dbReference type="ARBA" id="ARBA00082576"/>
    </source>
</evidence>
<dbReference type="PANTHER" id="PTHR11472">
    <property type="entry name" value="DNA REPAIR DEAD HELICASE RAD3/XP-D SUBFAMILY MEMBER"/>
    <property type="match status" value="1"/>
</dbReference>
<dbReference type="InterPro" id="IPR010643">
    <property type="entry name" value="HBB"/>
</dbReference>
<evidence type="ECO:0000256" key="13">
    <source>
        <dbReference type="ARBA" id="ARBA00023014"/>
    </source>
</evidence>
<dbReference type="SMART" id="SM00488">
    <property type="entry name" value="DEXDc2"/>
    <property type="match status" value="1"/>
</dbReference>
<evidence type="ECO:0000256" key="14">
    <source>
        <dbReference type="ARBA" id="ARBA00023125"/>
    </source>
</evidence>
<keyword evidence="17" id="KW-0539">Nucleus</keyword>
<dbReference type="FunFam" id="3.40.50.300:FF:000135">
    <property type="entry name" value="DNA repair helicase RAD3, putative"/>
    <property type="match status" value="1"/>
</dbReference>
<comment type="similarity">
    <text evidence="3">Belongs to the helicase family. RAD3/XPD subfamily.</text>
</comment>
<dbReference type="InterPro" id="IPR045028">
    <property type="entry name" value="DinG/Rad3-like"/>
</dbReference>
<evidence type="ECO:0000256" key="3">
    <source>
        <dbReference type="ARBA" id="ARBA00009146"/>
    </source>
</evidence>
<evidence type="ECO:0000256" key="10">
    <source>
        <dbReference type="ARBA" id="ARBA00022806"/>
    </source>
</evidence>
<evidence type="ECO:0000256" key="11">
    <source>
        <dbReference type="ARBA" id="ARBA00022840"/>
    </source>
</evidence>
<comment type="caution">
    <text evidence="26">The sequence shown here is derived from an EMBL/GenBank/DDBJ whole genome shotgun (WGS) entry which is preliminary data.</text>
</comment>
<keyword evidence="27" id="KW-1185">Reference proteome</keyword>
<dbReference type="Proteomes" id="UP000031036">
    <property type="component" value="Unassembled WGS sequence"/>
</dbReference>
<protein>
    <recommendedName>
        <fullName evidence="4">General transcription and DNA repair factor IIH helicase subunit XPD</fullName>
        <ecNumber evidence="18">5.6.2.3</ecNumber>
    </recommendedName>
    <alternativeName>
        <fullName evidence="21">CXPD</fullName>
    </alternativeName>
    <alternativeName>
        <fullName evidence="22">DNA 5'-3' helicase XPD</fullName>
    </alternativeName>
    <alternativeName>
        <fullName evidence="20">DNA excision repair protein ERCC-2</fullName>
    </alternativeName>
    <alternativeName>
        <fullName evidence="23">DNA repair protein complementing XP-D cells</fullName>
    </alternativeName>
    <alternativeName>
        <fullName evidence="24">Xeroderma pigmentosum group D-complementing protein</fullName>
    </alternativeName>
</protein>
<dbReference type="Pfam" id="PF13307">
    <property type="entry name" value="Helicase_C_2"/>
    <property type="match status" value="1"/>
</dbReference>
<evidence type="ECO:0000256" key="2">
    <source>
        <dbReference type="ARBA" id="ARBA00004123"/>
    </source>
</evidence>
<keyword evidence="16" id="KW-0413">Isomerase</keyword>
<dbReference type="InterPro" id="IPR001945">
    <property type="entry name" value="RAD3/XPD"/>
</dbReference>
<dbReference type="AlphaFoldDB" id="A0A0B2W0Z0"/>
<evidence type="ECO:0000256" key="21">
    <source>
        <dbReference type="ARBA" id="ARBA00079246"/>
    </source>
</evidence>
<evidence type="ECO:0000256" key="23">
    <source>
        <dbReference type="ARBA" id="ARBA00081188"/>
    </source>
</evidence>
<dbReference type="Gene3D" id="3.40.50.300">
    <property type="entry name" value="P-loop containing nucleotide triphosphate hydrolases"/>
    <property type="match status" value="2"/>
</dbReference>
<sequence length="845" mass="95644">MQKRFVAMRPEKEVNSMNLSNRLTESLKTVAVWVAAEVKQNEQPQTGYHVARIRSGRFGIGGLQFLGARGGGIGLLGIPLIPRIDVDGLEVYFPYEFVYPEQVLYMEEVKKTLDAQGHALLEMPSGTGKTVSLLSLVVAYMLKFPDRLDKLIYCSRTIPEIEKCVEELRNLFKYYDQVVGKRPALLALAMSARKNLCINDPVASLRQGTAVDGACQKRFRLTASFVRAKRKMQPDLPACSFFEKFDAQRDIVLPTGVYNLSDFRKWGRQKGVCPYFVARAYADRANIIVYSYHYILDPKIAELVSKNFSRRSCVVFDEAHNIDNVCIESMSVSLTKSTVEKGLQRLDLLDTHIQRLKDENSERLQSEYDRLVEGLRQVEQERANDQTLASPVLPDAILQEAVPGMIRTAQHFCNFLRRFIEYLKYRMRCTTVLVESPAAFLLDIQERMFIDRKPLRFCAERFASLARTLELADISDFCSLVLITNFATLVSTYARGFSLIIEPLDEKSGAAHSCTLHLSCMDASIAIRPVLQRFQSVIITSGTLSPLEMYPKILDFDPAIMASLSMTLARPCIAPLIVSKGNDQVAITSRFESREDAAVIRNYGNLVLEMASIVPDGIVVFFTSYAYMENVVATWYDQRIIDELMKYKLLFIETTDALETSVALEKYVEACDSGRGAVLFSVARGKVSEGIDFSHHLGRAVIMLGIPYVYTESRILRARLEYLREQFGIKENDFLTFDAMRNAAQCVGRALRGKADYGLMIFADKRYAKKDKMGKLPRWIQEYLTPGNINLSIEEAGMTARRWLPLMAQPFTKDDQLGVALLTQEMIEGHQPVNKRFAHVVQEVD</sequence>
<keyword evidence="12" id="KW-0408">Iron</keyword>
<dbReference type="SMART" id="SM00491">
    <property type="entry name" value="HELICc2"/>
    <property type="match status" value="1"/>
</dbReference>
<dbReference type="GO" id="GO:0016818">
    <property type="term" value="F:hydrolase activity, acting on acid anhydrides, in phosphorus-containing anhydrides"/>
    <property type="evidence" value="ECO:0007669"/>
    <property type="project" value="InterPro"/>
</dbReference>
<evidence type="ECO:0000256" key="20">
    <source>
        <dbReference type="ARBA" id="ARBA00078828"/>
    </source>
</evidence>
<reference evidence="26 27" key="1">
    <citation type="submission" date="2014-11" db="EMBL/GenBank/DDBJ databases">
        <title>Genetic blueprint of the zoonotic pathogen Toxocara canis.</title>
        <authorList>
            <person name="Zhu X.-Q."/>
            <person name="Korhonen P.K."/>
            <person name="Cai H."/>
            <person name="Young N.D."/>
            <person name="Nejsum P."/>
            <person name="von Samson-Himmelstjerna G."/>
            <person name="Boag P.R."/>
            <person name="Tan P."/>
            <person name="Li Q."/>
            <person name="Min J."/>
            <person name="Yang Y."/>
            <person name="Wang X."/>
            <person name="Fang X."/>
            <person name="Hall R.S."/>
            <person name="Hofmann A."/>
            <person name="Sternberg P.W."/>
            <person name="Jex A.R."/>
            <person name="Gasser R.B."/>
        </authorList>
    </citation>
    <scope>NUCLEOTIDE SEQUENCE [LARGE SCALE GENOMIC DNA]</scope>
    <source>
        <strain evidence="26">PN_DK_2014</strain>
    </source>
</reference>
<evidence type="ECO:0000313" key="27">
    <source>
        <dbReference type="Proteomes" id="UP000031036"/>
    </source>
</evidence>
<evidence type="ECO:0000256" key="12">
    <source>
        <dbReference type="ARBA" id="ARBA00023004"/>
    </source>
</evidence>
<evidence type="ECO:0000256" key="18">
    <source>
        <dbReference type="ARBA" id="ARBA00044969"/>
    </source>
</evidence>
<dbReference type="PANTHER" id="PTHR11472:SF1">
    <property type="entry name" value="GENERAL TRANSCRIPTION AND DNA REPAIR FACTOR IIH HELICASE SUBUNIT XPD"/>
    <property type="match status" value="1"/>
</dbReference>
<evidence type="ECO:0000256" key="4">
    <source>
        <dbReference type="ARBA" id="ARBA00014344"/>
    </source>
</evidence>
<dbReference type="InterPro" id="IPR013020">
    <property type="entry name" value="Rad3/Chl1-like"/>
</dbReference>
<accession>A0A0B2W0Z0</accession>
<keyword evidence="15" id="KW-0234">DNA repair</keyword>
<dbReference type="OrthoDB" id="272481at2759"/>
<keyword evidence="6" id="KW-0479">Metal-binding</keyword>
<evidence type="ECO:0000256" key="5">
    <source>
        <dbReference type="ARBA" id="ARBA00022485"/>
    </source>
</evidence>
<dbReference type="FunFam" id="3.40.50.300:FF:000128">
    <property type="entry name" value="Putative DNA repair helicase RAD3"/>
    <property type="match status" value="1"/>
</dbReference>
<dbReference type="GO" id="GO:0005524">
    <property type="term" value="F:ATP binding"/>
    <property type="evidence" value="ECO:0007669"/>
    <property type="project" value="UniProtKB-KW"/>
</dbReference>
<dbReference type="PRINTS" id="PR00852">
    <property type="entry name" value="XRODRMPGMNTD"/>
</dbReference>
<feature type="domain" description="Helicase ATP-binding" evidence="25">
    <location>
        <begin position="88"/>
        <end position="368"/>
    </location>
</feature>
<comment type="subcellular location">
    <subcellularLocation>
        <location evidence="2">Nucleus</location>
    </subcellularLocation>
</comment>
<dbReference type="NCBIfam" id="TIGR00604">
    <property type="entry name" value="rad3"/>
    <property type="match status" value="1"/>
</dbReference>
<keyword evidence="7" id="KW-0547">Nucleotide-binding</keyword>
<dbReference type="PROSITE" id="PS51193">
    <property type="entry name" value="HELICASE_ATP_BIND_2"/>
    <property type="match status" value="1"/>
</dbReference>
<gene>
    <name evidence="26" type="primary">ERCC2</name>
    <name evidence="26" type="ORF">Tcan_07799</name>
</gene>
<evidence type="ECO:0000256" key="9">
    <source>
        <dbReference type="ARBA" id="ARBA00022801"/>
    </source>
</evidence>
<dbReference type="GO" id="GO:0043139">
    <property type="term" value="F:5'-3' DNA helicase activity"/>
    <property type="evidence" value="ECO:0007669"/>
    <property type="project" value="UniProtKB-EC"/>
</dbReference>
<dbReference type="STRING" id="6265.A0A0B2W0Z0"/>
<proteinExistence type="inferred from homology"/>
<dbReference type="GO" id="GO:0005634">
    <property type="term" value="C:nucleus"/>
    <property type="evidence" value="ECO:0007669"/>
    <property type="project" value="UniProtKB-SubCell"/>
</dbReference>
<dbReference type="InterPro" id="IPR002464">
    <property type="entry name" value="DNA/RNA_helicase_DEAH_CS"/>
</dbReference>
<keyword evidence="11" id="KW-0067">ATP-binding</keyword>
<evidence type="ECO:0000256" key="16">
    <source>
        <dbReference type="ARBA" id="ARBA00023235"/>
    </source>
</evidence>
<dbReference type="GO" id="GO:0006289">
    <property type="term" value="P:nucleotide-excision repair"/>
    <property type="evidence" value="ECO:0007669"/>
    <property type="project" value="InterPro"/>
</dbReference>
<dbReference type="InterPro" id="IPR006555">
    <property type="entry name" value="ATP-dep_Helicase_C"/>
</dbReference>
<dbReference type="GO" id="GO:0051539">
    <property type="term" value="F:4 iron, 4 sulfur cluster binding"/>
    <property type="evidence" value="ECO:0007669"/>
    <property type="project" value="UniProtKB-KW"/>
</dbReference>
<dbReference type="CDD" id="cd18788">
    <property type="entry name" value="SF2_C_XPD"/>
    <property type="match status" value="1"/>
</dbReference>
<evidence type="ECO:0000259" key="25">
    <source>
        <dbReference type="PROSITE" id="PS51193"/>
    </source>
</evidence>
<keyword evidence="13" id="KW-0411">Iron-sulfur</keyword>
<keyword evidence="14" id="KW-0238">DNA-binding</keyword>
<comment type="catalytic activity">
    <reaction evidence="19">
        <text>ATP + H2O = ADP + phosphate + H(+)</text>
        <dbReference type="Rhea" id="RHEA:13065"/>
        <dbReference type="ChEBI" id="CHEBI:15377"/>
        <dbReference type="ChEBI" id="CHEBI:15378"/>
        <dbReference type="ChEBI" id="CHEBI:30616"/>
        <dbReference type="ChEBI" id="CHEBI:43474"/>
        <dbReference type="ChEBI" id="CHEBI:456216"/>
        <dbReference type="EC" id="5.6.2.3"/>
    </reaction>
</comment>
<evidence type="ECO:0000256" key="22">
    <source>
        <dbReference type="ARBA" id="ARBA00081072"/>
    </source>
</evidence>
<evidence type="ECO:0000256" key="17">
    <source>
        <dbReference type="ARBA" id="ARBA00023242"/>
    </source>
</evidence>
<dbReference type="PROSITE" id="PS00690">
    <property type="entry name" value="DEAH_ATP_HELICASE"/>
    <property type="match status" value="1"/>
</dbReference>
<dbReference type="InterPro" id="IPR006554">
    <property type="entry name" value="Helicase-like_DEXD_c2"/>
</dbReference>
<keyword evidence="5" id="KW-0004">4Fe-4S</keyword>
<evidence type="ECO:0000313" key="26">
    <source>
        <dbReference type="EMBL" id="KHN86850.1"/>
    </source>
</evidence>